<keyword evidence="2" id="KW-1185">Reference proteome</keyword>
<dbReference type="EMBL" id="VUNA01000012">
    <property type="protein sequence ID" value="MST71035.1"/>
    <property type="molecule type" value="Genomic_DNA"/>
</dbReference>
<dbReference type="AlphaFoldDB" id="A0A6N7XLU6"/>
<evidence type="ECO:0000313" key="1">
    <source>
        <dbReference type="EMBL" id="MST71035.1"/>
    </source>
</evidence>
<name>A0A6N7XLU6_9FIRM</name>
<accession>A0A6N7XLU6</accession>
<proteinExistence type="predicted"/>
<sequence length="145" mass="16045">MTSGRRKKIVIAGVVLLCVAGLFAVAQIYASYTDRNERAIYTGTYVLGEQVSDDCLYVAVGEPTSEKKRPVVIYRQNDEKNVREGFGKIKDNKLVVAVAELTIEGTGEQVTIHYGGENYPGKKIDDVPNIVNNEKAAAMFDKHYK</sequence>
<organism evidence="1 2">
    <name type="scientific">Mogibacterium kristiansenii</name>
    <dbReference type="NCBI Taxonomy" id="2606708"/>
    <lineage>
        <taxon>Bacteria</taxon>
        <taxon>Bacillati</taxon>
        <taxon>Bacillota</taxon>
        <taxon>Clostridia</taxon>
        <taxon>Peptostreptococcales</taxon>
        <taxon>Anaerovoracaceae</taxon>
        <taxon>Mogibacterium</taxon>
    </lineage>
</organism>
<dbReference type="RefSeq" id="WP_154554597.1">
    <property type="nucleotide sequence ID" value="NZ_VUNA01000012.1"/>
</dbReference>
<protein>
    <submittedName>
        <fullName evidence="1">Uncharacterized protein</fullName>
    </submittedName>
</protein>
<gene>
    <name evidence="1" type="ORF">FYJ65_06780</name>
</gene>
<reference evidence="1 2" key="1">
    <citation type="submission" date="2019-08" db="EMBL/GenBank/DDBJ databases">
        <title>In-depth cultivation of the pig gut microbiome towards novel bacterial diversity and tailored functional studies.</title>
        <authorList>
            <person name="Wylensek D."/>
            <person name="Hitch T.C.A."/>
            <person name="Clavel T."/>
        </authorList>
    </citation>
    <scope>NUCLEOTIDE SEQUENCE [LARGE SCALE GENOMIC DNA]</scope>
    <source>
        <strain evidence="1 2">WCA-MUC-591-APC-4B</strain>
    </source>
</reference>
<comment type="caution">
    <text evidence="1">The sequence shown here is derived from an EMBL/GenBank/DDBJ whole genome shotgun (WGS) entry which is preliminary data.</text>
</comment>
<dbReference type="Proteomes" id="UP000469424">
    <property type="component" value="Unassembled WGS sequence"/>
</dbReference>
<evidence type="ECO:0000313" key="2">
    <source>
        <dbReference type="Proteomes" id="UP000469424"/>
    </source>
</evidence>